<name>A0A1A9ZHM7_GLOPL</name>
<evidence type="ECO:0000313" key="2">
    <source>
        <dbReference type="Proteomes" id="UP000092445"/>
    </source>
</evidence>
<dbReference type="VEuPathDB" id="VectorBase:GPAI014897"/>
<evidence type="ECO:0000313" key="1">
    <source>
        <dbReference type="EnsemblMetazoa" id="GPAI014897-PA"/>
    </source>
</evidence>
<dbReference type="AlphaFoldDB" id="A0A1A9ZHM7"/>
<keyword evidence="2" id="KW-1185">Reference proteome</keyword>
<dbReference type="EnsemblMetazoa" id="GPAI014897-RA">
    <property type="protein sequence ID" value="GPAI014897-PA"/>
    <property type="gene ID" value="GPAI014897"/>
</dbReference>
<dbReference type="Proteomes" id="UP000092445">
    <property type="component" value="Unassembled WGS sequence"/>
</dbReference>
<reference evidence="1" key="2">
    <citation type="submission" date="2020-05" db="UniProtKB">
        <authorList>
            <consortium name="EnsemblMetazoa"/>
        </authorList>
    </citation>
    <scope>IDENTIFICATION</scope>
    <source>
        <strain evidence="1">IAEA</strain>
    </source>
</reference>
<sequence>MYSLRRMDKRVSHRLESRVKERSLLQNVNLRTNCFAGNAEESGLNVDRLEILVSSCEERRTLTAEKHLSREKLCALLFSIFSEKNSINFSEDNNNNNVNKKFSNLPLQAGWLVGVGVSVRVELLRLLRRGLMPFCLTMFPLTTSSLNSTSLNATPINAALFNAPPLNVNNSVPIGIAVARKRPQESTAASNMPPIPSALSSSSTLPLSQSLNKDMNCFGIRVADLVF</sequence>
<accession>A0A1A9ZHM7</accession>
<proteinExistence type="predicted"/>
<reference evidence="2" key="1">
    <citation type="submission" date="2014-03" db="EMBL/GenBank/DDBJ databases">
        <authorList>
            <person name="Aksoy S."/>
            <person name="Warren W."/>
            <person name="Wilson R.K."/>
        </authorList>
    </citation>
    <scope>NUCLEOTIDE SEQUENCE [LARGE SCALE GENOMIC DNA]</scope>
    <source>
        <strain evidence="2">IAEA</strain>
    </source>
</reference>
<organism evidence="1 2">
    <name type="scientific">Glossina pallidipes</name>
    <name type="common">Tsetse fly</name>
    <dbReference type="NCBI Taxonomy" id="7398"/>
    <lineage>
        <taxon>Eukaryota</taxon>
        <taxon>Metazoa</taxon>
        <taxon>Ecdysozoa</taxon>
        <taxon>Arthropoda</taxon>
        <taxon>Hexapoda</taxon>
        <taxon>Insecta</taxon>
        <taxon>Pterygota</taxon>
        <taxon>Neoptera</taxon>
        <taxon>Endopterygota</taxon>
        <taxon>Diptera</taxon>
        <taxon>Brachycera</taxon>
        <taxon>Muscomorpha</taxon>
        <taxon>Hippoboscoidea</taxon>
        <taxon>Glossinidae</taxon>
        <taxon>Glossina</taxon>
    </lineage>
</organism>
<protein>
    <submittedName>
        <fullName evidence="1">Uncharacterized protein</fullName>
    </submittedName>
</protein>